<dbReference type="SUPFAM" id="SSF51306">
    <property type="entry name" value="LexA/Signal peptidase"/>
    <property type="match status" value="1"/>
</dbReference>
<dbReference type="PROSITE" id="PS00761">
    <property type="entry name" value="SPASE_I_3"/>
    <property type="match status" value="1"/>
</dbReference>
<dbReference type="InterPro" id="IPR036286">
    <property type="entry name" value="LexA/Signal_pep-like_sf"/>
</dbReference>
<dbReference type="GO" id="GO:0005886">
    <property type="term" value="C:plasma membrane"/>
    <property type="evidence" value="ECO:0007669"/>
    <property type="project" value="UniProtKB-SubCell"/>
</dbReference>
<comment type="similarity">
    <text evidence="3 7">Belongs to the peptidase S26 family.</text>
</comment>
<dbReference type="PANTHER" id="PTHR43390:SF1">
    <property type="entry name" value="CHLOROPLAST PROCESSING PEPTIDASE"/>
    <property type="match status" value="1"/>
</dbReference>
<name>A0A1Q5PKP7_9ACTO</name>
<evidence type="ECO:0000256" key="7">
    <source>
        <dbReference type="RuleBase" id="RU362042"/>
    </source>
</evidence>
<accession>A0A1Q5PKP7</accession>
<evidence type="ECO:0000256" key="2">
    <source>
        <dbReference type="ARBA" id="ARBA00004401"/>
    </source>
</evidence>
<keyword evidence="7" id="KW-0472">Membrane</keyword>
<dbReference type="InterPro" id="IPR000223">
    <property type="entry name" value="Pept_S26A_signal_pept_1"/>
</dbReference>
<sequence>MKKRRLTESGPVAHSALRETPRSLPRQLFEYLFVILIAIGVMTGIRQFVVQRFYIPSGSMETTLMPGDYVLASKLTPAWVPIERGDIVVFADNDDWLGQPPESKLAWWEKPLVWSGVRADLTHQQLIKRVIGLPGDRVECCDQKGRLKINGVPIDEPYVADGQEPSLKDFSVTVPAGRLWVMGDNRSHSADSREHMENQYQGTISIDSVLGKAFVVVWPYNRWAKLAEYRDVYSKVPPASGN</sequence>
<comment type="caution">
    <text evidence="9">The sequence shown here is derived from an EMBL/GenBank/DDBJ whole genome shotgun (WGS) entry which is preliminary data.</text>
</comment>
<keyword evidence="7" id="KW-0812">Transmembrane</keyword>
<dbReference type="EC" id="3.4.21.89" evidence="4 7"/>
<keyword evidence="7" id="KW-0645">Protease</keyword>
<dbReference type="NCBIfam" id="TIGR02227">
    <property type="entry name" value="sigpep_I_bact"/>
    <property type="match status" value="1"/>
</dbReference>
<organism evidence="9 10">
    <name type="scientific">Boudabousia liubingyangii</name>
    <dbReference type="NCBI Taxonomy" id="1921764"/>
    <lineage>
        <taxon>Bacteria</taxon>
        <taxon>Bacillati</taxon>
        <taxon>Actinomycetota</taxon>
        <taxon>Actinomycetes</taxon>
        <taxon>Actinomycetales</taxon>
        <taxon>Actinomycetaceae</taxon>
        <taxon>Boudabousia</taxon>
    </lineage>
</organism>
<comment type="catalytic activity">
    <reaction evidence="1 7">
        <text>Cleavage of hydrophobic, N-terminal signal or leader sequences from secreted and periplasmic proteins.</text>
        <dbReference type="EC" id="3.4.21.89"/>
    </reaction>
</comment>
<dbReference type="GO" id="GO:0004252">
    <property type="term" value="F:serine-type endopeptidase activity"/>
    <property type="evidence" value="ECO:0007669"/>
    <property type="project" value="InterPro"/>
</dbReference>
<dbReference type="Gene3D" id="2.10.109.10">
    <property type="entry name" value="Umud Fragment, subunit A"/>
    <property type="match status" value="1"/>
</dbReference>
<dbReference type="PANTHER" id="PTHR43390">
    <property type="entry name" value="SIGNAL PEPTIDASE I"/>
    <property type="match status" value="1"/>
</dbReference>
<dbReference type="GO" id="GO:0009003">
    <property type="term" value="F:signal peptidase activity"/>
    <property type="evidence" value="ECO:0007669"/>
    <property type="project" value="UniProtKB-EC"/>
</dbReference>
<dbReference type="STRING" id="1921764.BSR28_08120"/>
<evidence type="ECO:0000313" key="10">
    <source>
        <dbReference type="Proteomes" id="UP000186785"/>
    </source>
</evidence>
<evidence type="ECO:0000256" key="3">
    <source>
        <dbReference type="ARBA" id="ARBA00009370"/>
    </source>
</evidence>
<dbReference type="OrthoDB" id="9815782at2"/>
<feature type="domain" description="Peptidase S26" evidence="8">
    <location>
        <begin position="29"/>
        <end position="218"/>
    </location>
</feature>
<dbReference type="EMBL" id="MQSV01000004">
    <property type="protein sequence ID" value="OKL47200.1"/>
    <property type="molecule type" value="Genomic_DNA"/>
</dbReference>
<keyword evidence="5 7" id="KW-0378">Hydrolase</keyword>
<keyword evidence="10" id="KW-1185">Reference proteome</keyword>
<feature type="active site" evidence="6">
    <location>
        <position position="128"/>
    </location>
</feature>
<proteinExistence type="inferred from homology"/>
<comment type="subcellular location">
    <subcellularLocation>
        <location evidence="2">Cell membrane</location>
        <topology evidence="2">Single-pass type II membrane protein</topology>
    </subcellularLocation>
    <subcellularLocation>
        <location evidence="7">Membrane</location>
        <topology evidence="7">Single-pass type II membrane protein</topology>
    </subcellularLocation>
</comment>
<keyword evidence="7" id="KW-1133">Transmembrane helix</keyword>
<evidence type="ECO:0000313" key="9">
    <source>
        <dbReference type="EMBL" id="OKL47200.1"/>
    </source>
</evidence>
<evidence type="ECO:0000256" key="4">
    <source>
        <dbReference type="ARBA" id="ARBA00013208"/>
    </source>
</evidence>
<dbReference type="GO" id="GO:0006465">
    <property type="term" value="P:signal peptide processing"/>
    <property type="evidence" value="ECO:0007669"/>
    <property type="project" value="InterPro"/>
</dbReference>
<dbReference type="Pfam" id="PF10502">
    <property type="entry name" value="Peptidase_S26"/>
    <property type="match status" value="1"/>
</dbReference>
<evidence type="ECO:0000256" key="6">
    <source>
        <dbReference type="PIRSR" id="PIRSR600223-1"/>
    </source>
</evidence>
<protein>
    <recommendedName>
        <fullName evidence="4 7">Signal peptidase I</fullName>
        <ecNumber evidence="4 7">3.4.21.89</ecNumber>
    </recommendedName>
</protein>
<dbReference type="CDD" id="cd06530">
    <property type="entry name" value="S26_SPase_I"/>
    <property type="match status" value="1"/>
</dbReference>
<evidence type="ECO:0000256" key="5">
    <source>
        <dbReference type="ARBA" id="ARBA00022801"/>
    </source>
</evidence>
<dbReference type="AlphaFoldDB" id="A0A1Q5PKP7"/>
<dbReference type="PRINTS" id="PR00727">
    <property type="entry name" value="LEADERPTASE"/>
</dbReference>
<dbReference type="RefSeq" id="WP_073709434.1">
    <property type="nucleotide sequence ID" value="NZ_MQSU01000004.1"/>
</dbReference>
<feature type="active site" evidence="6">
    <location>
        <position position="59"/>
    </location>
</feature>
<dbReference type="InterPro" id="IPR019758">
    <property type="entry name" value="Pept_S26A_signal_pept_1_CS"/>
</dbReference>
<evidence type="ECO:0000256" key="1">
    <source>
        <dbReference type="ARBA" id="ARBA00000677"/>
    </source>
</evidence>
<dbReference type="InterPro" id="IPR019533">
    <property type="entry name" value="Peptidase_S26"/>
</dbReference>
<reference evidence="9 10" key="1">
    <citation type="submission" date="2016-11" db="EMBL/GenBank/DDBJ databases">
        <title>Actinomyces gypaetusis sp. nov. isolated from the vulture Gypaetus barbatus in Qinghai Tibet Plateau China.</title>
        <authorList>
            <person name="Meng X."/>
        </authorList>
    </citation>
    <scope>NUCLEOTIDE SEQUENCE [LARGE SCALE GENOMIC DNA]</scope>
    <source>
        <strain evidence="9 10">VUL4_2</strain>
    </source>
</reference>
<evidence type="ECO:0000259" key="8">
    <source>
        <dbReference type="Pfam" id="PF10502"/>
    </source>
</evidence>
<feature type="transmembrane region" description="Helical" evidence="7">
    <location>
        <begin position="28"/>
        <end position="49"/>
    </location>
</feature>
<dbReference type="Proteomes" id="UP000186785">
    <property type="component" value="Unassembled WGS sequence"/>
</dbReference>
<gene>
    <name evidence="9" type="ORF">BSR29_06160</name>
</gene>